<evidence type="ECO:0000259" key="2">
    <source>
        <dbReference type="Pfam" id="PF21378"/>
    </source>
</evidence>
<dbReference type="Gene3D" id="3.40.50.720">
    <property type="entry name" value="NAD(P)-binding Rossmann-like Domain"/>
    <property type="match status" value="1"/>
</dbReference>
<dbReference type="PANTHER" id="PTHR43708">
    <property type="entry name" value="CONSERVED EXPRESSED OXIDOREDUCTASE (EUROFUNG)"/>
    <property type="match status" value="1"/>
</dbReference>
<dbReference type="RefSeq" id="WP_214813263.1">
    <property type="nucleotide sequence ID" value="NZ_CP075897.1"/>
</dbReference>
<dbReference type="Pfam" id="PF01408">
    <property type="entry name" value="GFO_IDH_MocA"/>
    <property type="match status" value="1"/>
</dbReference>
<evidence type="ECO:0000313" key="4">
    <source>
        <dbReference type="Proteomes" id="UP000679498"/>
    </source>
</evidence>
<dbReference type="SUPFAM" id="SSF55347">
    <property type="entry name" value="Glyceraldehyde-3-phosphate dehydrogenase-like, C-terminal domain"/>
    <property type="match status" value="1"/>
</dbReference>
<dbReference type="InterPro" id="IPR036291">
    <property type="entry name" value="NAD(P)-bd_dom_sf"/>
</dbReference>
<dbReference type="InterPro" id="IPR051317">
    <property type="entry name" value="Gfo/Idh/MocA_oxidoreduct"/>
</dbReference>
<dbReference type="InterPro" id="IPR048477">
    <property type="entry name" value="YceM-like_C"/>
</dbReference>
<dbReference type="PANTHER" id="PTHR43708:SF4">
    <property type="entry name" value="OXIDOREDUCTASE YCEM-RELATED"/>
    <property type="match status" value="1"/>
</dbReference>
<dbReference type="Proteomes" id="UP000679498">
    <property type="component" value="Chromosome"/>
</dbReference>
<evidence type="ECO:0000313" key="3">
    <source>
        <dbReference type="EMBL" id="QWB29676.1"/>
    </source>
</evidence>
<protein>
    <submittedName>
        <fullName evidence="3">Gfo/Idh/MocA family oxidoreductase</fullName>
    </submittedName>
</protein>
<dbReference type="Gene3D" id="3.30.360.10">
    <property type="entry name" value="Dihydrodipicolinate Reductase, domain 2"/>
    <property type="match status" value="1"/>
</dbReference>
<feature type="domain" description="Gfo/Idh/MocA-like oxidoreductase N-terminal" evidence="1">
    <location>
        <begin position="2"/>
        <end position="118"/>
    </location>
</feature>
<keyword evidence="4" id="KW-1185">Reference proteome</keyword>
<proteinExistence type="predicted"/>
<sequence>MKLAVIGLGDIAQKAYLPVYAERSDIEVYLISRDEEKAKRLQAAYRFAGTYATFADAVQEGIDAVMIHSATIVHAEQARQALEAGIAVYVDKPVSMEIEEIRELTRLSEEKQLPFITGFNRRFASAHQRLLEVNDPNLVLMQKNRTSFIEDAKPFLFDDFIHVADTLRFLTGRGEIEDLHVKSKQDASGLHHVTIQFVSNGITAIGVMNRNNGITEERVEVMGPEEKRIATDVTTLDQLTKQGTLRYPLDNWEATLKRRGFVDMLDAFLRTVKGESSESVVASDSLATHELCQQVYEHVQAAR</sequence>
<dbReference type="Pfam" id="PF21378">
    <property type="entry name" value="YceM-like_C"/>
    <property type="match status" value="1"/>
</dbReference>
<organism evidence="3 4">
    <name type="scientific">Exiguobacterium acetylicum</name>
    <name type="common">Brevibacterium acetylicum</name>
    <dbReference type="NCBI Taxonomy" id="41170"/>
    <lineage>
        <taxon>Bacteria</taxon>
        <taxon>Bacillati</taxon>
        <taxon>Bacillota</taxon>
        <taxon>Bacilli</taxon>
        <taxon>Bacillales</taxon>
        <taxon>Bacillales Family XII. Incertae Sedis</taxon>
        <taxon>Exiguobacterium</taxon>
    </lineage>
</organism>
<dbReference type="InterPro" id="IPR000683">
    <property type="entry name" value="Gfo/Idh/MocA-like_OxRdtase_N"/>
</dbReference>
<accession>A0ABX8G8A4</accession>
<dbReference type="SUPFAM" id="SSF51735">
    <property type="entry name" value="NAD(P)-binding Rossmann-fold domains"/>
    <property type="match status" value="1"/>
</dbReference>
<evidence type="ECO:0000259" key="1">
    <source>
        <dbReference type="Pfam" id="PF01408"/>
    </source>
</evidence>
<reference evidence="3 4" key="1">
    <citation type="submission" date="2021-05" db="EMBL/GenBank/DDBJ databases">
        <title>Biocontrol using Exiguobacterium acetylicum SI17 against litchi downy blight caused by Peronophythora litchii.</title>
        <authorList>
            <person name="Zheng L."/>
        </authorList>
    </citation>
    <scope>NUCLEOTIDE SEQUENCE [LARGE SCALE GENOMIC DNA]</scope>
    <source>
        <strain evidence="3 4">SI17</strain>
    </source>
</reference>
<feature type="domain" description="YceM-like C-terminal" evidence="2">
    <location>
        <begin position="135"/>
        <end position="227"/>
    </location>
</feature>
<name>A0ABX8G8A4_EXIAC</name>
<dbReference type="GeneID" id="88812791"/>
<gene>
    <name evidence="3" type="ORF">KKI46_13930</name>
</gene>
<dbReference type="EMBL" id="CP075897">
    <property type="protein sequence ID" value="QWB29676.1"/>
    <property type="molecule type" value="Genomic_DNA"/>
</dbReference>